<dbReference type="SUPFAM" id="SSF48498">
    <property type="entry name" value="Tetracyclin repressor-like, C-terminal domain"/>
    <property type="match status" value="1"/>
</dbReference>
<keyword evidence="2" id="KW-0238">DNA-binding</keyword>
<dbReference type="EMBL" id="CP018911">
    <property type="protein sequence ID" value="AZU05112.1"/>
    <property type="molecule type" value="Genomic_DNA"/>
</dbReference>
<gene>
    <name evidence="4" type="ORF">X907_2601</name>
</gene>
<dbReference type="RefSeq" id="WP_127568625.1">
    <property type="nucleotide sequence ID" value="NZ_BMFB01000001.1"/>
</dbReference>
<evidence type="ECO:0000313" key="5">
    <source>
        <dbReference type="Proteomes" id="UP000286954"/>
    </source>
</evidence>
<dbReference type="InterPro" id="IPR009057">
    <property type="entry name" value="Homeodomain-like_sf"/>
</dbReference>
<reference evidence="4 5" key="1">
    <citation type="submission" date="2016-12" db="EMBL/GenBank/DDBJ databases">
        <title>The genome of dimorphic prosthecate Glycocaulis alkaliphilus 6b-8t, isolated from crude oil dictates its adaptability in petroleum environments.</title>
        <authorList>
            <person name="Wu X.-L."/>
            <person name="Geng S."/>
        </authorList>
    </citation>
    <scope>NUCLEOTIDE SEQUENCE [LARGE SCALE GENOMIC DNA]</scope>
    <source>
        <strain evidence="4 5">6B-8</strain>
    </source>
</reference>
<evidence type="ECO:0000256" key="1">
    <source>
        <dbReference type="ARBA" id="ARBA00023015"/>
    </source>
</evidence>
<keyword evidence="1" id="KW-0805">Transcription regulation</keyword>
<dbReference type="Proteomes" id="UP000286954">
    <property type="component" value="Chromosome"/>
</dbReference>
<dbReference type="PRINTS" id="PR00455">
    <property type="entry name" value="HTHTETR"/>
</dbReference>
<name>A0A3T0ECS7_9PROT</name>
<dbReference type="PANTHER" id="PTHR30055">
    <property type="entry name" value="HTH-TYPE TRANSCRIPTIONAL REGULATOR RUTR"/>
    <property type="match status" value="1"/>
</dbReference>
<dbReference type="PANTHER" id="PTHR30055:SF234">
    <property type="entry name" value="HTH-TYPE TRANSCRIPTIONAL REGULATOR BETI"/>
    <property type="match status" value="1"/>
</dbReference>
<dbReference type="Gene3D" id="1.10.10.60">
    <property type="entry name" value="Homeodomain-like"/>
    <property type="match status" value="1"/>
</dbReference>
<keyword evidence="5" id="KW-1185">Reference proteome</keyword>
<dbReference type="PROSITE" id="PS50977">
    <property type="entry name" value="HTH_TETR_2"/>
    <property type="match status" value="1"/>
</dbReference>
<evidence type="ECO:0000256" key="2">
    <source>
        <dbReference type="ARBA" id="ARBA00023125"/>
    </source>
</evidence>
<proteinExistence type="predicted"/>
<accession>A0A3T0ECS7</accession>
<dbReference type="GO" id="GO:0000976">
    <property type="term" value="F:transcription cis-regulatory region binding"/>
    <property type="evidence" value="ECO:0007669"/>
    <property type="project" value="TreeGrafter"/>
</dbReference>
<organism evidence="4 5">
    <name type="scientific">Glycocaulis alkaliphilus</name>
    <dbReference type="NCBI Taxonomy" id="1434191"/>
    <lineage>
        <taxon>Bacteria</taxon>
        <taxon>Pseudomonadati</taxon>
        <taxon>Pseudomonadota</taxon>
        <taxon>Alphaproteobacteria</taxon>
        <taxon>Maricaulales</taxon>
        <taxon>Maricaulaceae</taxon>
        <taxon>Glycocaulis</taxon>
    </lineage>
</organism>
<evidence type="ECO:0000256" key="3">
    <source>
        <dbReference type="ARBA" id="ARBA00023163"/>
    </source>
</evidence>
<dbReference type="KEGG" id="gak:X907_2601"/>
<dbReference type="InterPro" id="IPR036271">
    <property type="entry name" value="Tet_transcr_reg_TetR-rel_C_sf"/>
</dbReference>
<keyword evidence="3" id="KW-0804">Transcription</keyword>
<dbReference type="Gene3D" id="1.10.357.10">
    <property type="entry name" value="Tetracycline Repressor, domain 2"/>
    <property type="match status" value="1"/>
</dbReference>
<dbReference type="InterPro" id="IPR050109">
    <property type="entry name" value="HTH-type_TetR-like_transc_reg"/>
</dbReference>
<dbReference type="GO" id="GO:0003700">
    <property type="term" value="F:DNA-binding transcription factor activity"/>
    <property type="evidence" value="ECO:0007669"/>
    <property type="project" value="TreeGrafter"/>
</dbReference>
<sequence>MPDLPANPSATPARPGRPAKIAPDEQRRRILDAAAARFARHGFEGASLRDIAADAGLAHAVIRHVFGSKDDLWDAAAADLFGQMNDAMLQALGKVDMNNPRARMEAQVRATVLTASRIPWLAAFVMQAGLAGGERYERLVEQHLRPAYAFTLEPFFQLREAGRAHAFDPHFLFMLSTNAAIGPFAQSANARALAGMELSDPDTAERYADTLIAVLKHGALRRA</sequence>
<protein>
    <submittedName>
        <fullName evidence="4">TetR family transcriptional regulator</fullName>
    </submittedName>
</protein>
<dbReference type="SUPFAM" id="SSF46689">
    <property type="entry name" value="Homeodomain-like"/>
    <property type="match status" value="1"/>
</dbReference>
<evidence type="ECO:0000313" key="4">
    <source>
        <dbReference type="EMBL" id="AZU05112.1"/>
    </source>
</evidence>
<dbReference type="OrthoDB" id="2356263at2"/>
<dbReference type="Pfam" id="PF00440">
    <property type="entry name" value="TetR_N"/>
    <property type="match status" value="1"/>
</dbReference>
<dbReference type="InterPro" id="IPR001647">
    <property type="entry name" value="HTH_TetR"/>
</dbReference>
<dbReference type="AlphaFoldDB" id="A0A3T0ECS7"/>